<dbReference type="PROSITE" id="PS50216">
    <property type="entry name" value="DHHC"/>
    <property type="match status" value="1"/>
</dbReference>
<comment type="catalytic activity">
    <reaction evidence="7">
        <text>L-cysteinyl-[protein] + hexadecanoyl-CoA = S-hexadecanoyl-L-cysteinyl-[protein] + CoA</text>
        <dbReference type="Rhea" id="RHEA:36683"/>
        <dbReference type="Rhea" id="RHEA-COMP:10131"/>
        <dbReference type="Rhea" id="RHEA-COMP:11032"/>
        <dbReference type="ChEBI" id="CHEBI:29950"/>
        <dbReference type="ChEBI" id="CHEBI:57287"/>
        <dbReference type="ChEBI" id="CHEBI:57379"/>
        <dbReference type="ChEBI" id="CHEBI:74151"/>
        <dbReference type="EC" id="2.3.1.225"/>
    </reaction>
</comment>
<evidence type="ECO:0000256" key="3">
    <source>
        <dbReference type="ARBA" id="ARBA00022692"/>
    </source>
</evidence>
<dbReference type="InterPro" id="IPR039859">
    <property type="entry name" value="PFA4/ZDH16/20/ERF2-like"/>
</dbReference>
<organism evidence="9 10">
    <name type="scientific">Lagenidium giganteum</name>
    <dbReference type="NCBI Taxonomy" id="4803"/>
    <lineage>
        <taxon>Eukaryota</taxon>
        <taxon>Sar</taxon>
        <taxon>Stramenopiles</taxon>
        <taxon>Oomycota</taxon>
        <taxon>Peronosporomycetes</taxon>
        <taxon>Pythiales</taxon>
        <taxon>Pythiaceae</taxon>
    </lineage>
</organism>
<evidence type="ECO:0000256" key="4">
    <source>
        <dbReference type="ARBA" id="ARBA00022989"/>
    </source>
</evidence>
<evidence type="ECO:0000313" key="10">
    <source>
        <dbReference type="Proteomes" id="UP001146120"/>
    </source>
</evidence>
<dbReference type="EMBL" id="DAKRPA010000213">
    <property type="protein sequence ID" value="DAZ95221.1"/>
    <property type="molecule type" value="Genomic_DNA"/>
</dbReference>
<protein>
    <recommendedName>
        <fullName evidence="7">Palmitoyltransferase</fullName>
        <ecNumber evidence="7">2.3.1.225</ecNumber>
    </recommendedName>
</protein>
<evidence type="ECO:0000256" key="5">
    <source>
        <dbReference type="ARBA" id="ARBA00023136"/>
    </source>
</evidence>
<comment type="subcellular location">
    <subcellularLocation>
        <location evidence="1">Membrane</location>
        <topology evidence="1">Multi-pass membrane protein</topology>
    </subcellularLocation>
</comment>
<feature type="transmembrane region" description="Helical" evidence="7">
    <location>
        <begin position="167"/>
        <end position="189"/>
    </location>
</feature>
<feature type="transmembrane region" description="Helical" evidence="7">
    <location>
        <begin position="31"/>
        <end position="50"/>
    </location>
</feature>
<feature type="transmembrane region" description="Helical" evidence="7">
    <location>
        <begin position="124"/>
        <end position="147"/>
    </location>
</feature>
<evidence type="ECO:0000259" key="8">
    <source>
        <dbReference type="Pfam" id="PF01529"/>
    </source>
</evidence>
<dbReference type="InterPro" id="IPR001594">
    <property type="entry name" value="Palmitoyltrfase_DHHC"/>
</dbReference>
<evidence type="ECO:0000256" key="6">
    <source>
        <dbReference type="ARBA" id="ARBA00023315"/>
    </source>
</evidence>
<keyword evidence="4 7" id="KW-1133">Transmembrane helix</keyword>
<sequence length="249" mass="28404">MGKLIAGVAVALMVLKSSTWLAVVRFHAPLAMNVTFVVFTVLMVWCYVLAMHVQPLSQRPPHFDRSSAGDMDDEAADATRYCERCDQPKPLRVHHCSQCQRCVFRMDHHCPWTSNCVGWNNKKYFLLFLLYTTLSCAVFAAMETSILWEDNPPPDAESFRPLLQCTWTLAVIVGSVLAGYFLFHMWLLYRGKTTLEYLTNKKGELEGYSFVHNVTLFCGHNRWAWLLPVPPQLDASMGPHREANQLMTA</sequence>
<keyword evidence="10" id="KW-1185">Reference proteome</keyword>
<comment type="domain">
    <text evidence="7">The DHHC domain is required for palmitoyltransferase activity.</text>
</comment>
<evidence type="ECO:0000256" key="2">
    <source>
        <dbReference type="ARBA" id="ARBA00022679"/>
    </source>
</evidence>
<dbReference type="PANTHER" id="PTHR12246">
    <property type="entry name" value="PALMITOYLTRANSFERASE ZDHHC16"/>
    <property type="match status" value="1"/>
</dbReference>
<reference evidence="9" key="1">
    <citation type="submission" date="2022-11" db="EMBL/GenBank/DDBJ databases">
        <authorList>
            <person name="Morgan W.R."/>
            <person name="Tartar A."/>
        </authorList>
    </citation>
    <scope>NUCLEOTIDE SEQUENCE</scope>
    <source>
        <strain evidence="9">ARSEF 373</strain>
    </source>
</reference>
<reference evidence="9" key="2">
    <citation type="journal article" date="2023" name="Microbiol Resour">
        <title>Decontamination and Annotation of the Draft Genome Sequence of the Oomycete Lagenidium giganteum ARSEF 373.</title>
        <authorList>
            <person name="Morgan W.R."/>
            <person name="Tartar A."/>
        </authorList>
    </citation>
    <scope>NUCLEOTIDE SEQUENCE</scope>
    <source>
        <strain evidence="9">ARSEF 373</strain>
    </source>
</reference>
<dbReference type="GO" id="GO:0019706">
    <property type="term" value="F:protein-cysteine S-palmitoyltransferase activity"/>
    <property type="evidence" value="ECO:0007669"/>
    <property type="project" value="UniProtKB-EC"/>
</dbReference>
<dbReference type="AlphaFoldDB" id="A0AAV2YM50"/>
<keyword evidence="5 7" id="KW-0472">Membrane</keyword>
<comment type="similarity">
    <text evidence="7">Belongs to the DHHC palmitoyltransferase family.</text>
</comment>
<name>A0AAV2YM50_9STRA</name>
<dbReference type="Pfam" id="PF01529">
    <property type="entry name" value="DHHC"/>
    <property type="match status" value="1"/>
</dbReference>
<keyword evidence="6 7" id="KW-0012">Acyltransferase</keyword>
<comment type="caution">
    <text evidence="9">The sequence shown here is derived from an EMBL/GenBank/DDBJ whole genome shotgun (WGS) entry which is preliminary data.</text>
</comment>
<evidence type="ECO:0000256" key="1">
    <source>
        <dbReference type="ARBA" id="ARBA00004141"/>
    </source>
</evidence>
<evidence type="ECO:0000313" key="9">
    <source>
        <dbReference type="EMBL" id="DAZ95221.1"/>
    </source>
</evidence>
<proteinExistence type="inferred from homology"/>
<feature type="domain" description="Palmitoyltransferase DHHC" evidence="8">
    <location>
        <begin position="77"/>
        <end position="200"/>
    </location>
</feature>
<gene>
    <name evidence="9" type="ORF">N0F65_003456</name>
</gene>
<dbReference type="Proteomes" id="UP001146120">
    <property type="component" value="Unassembled WGS sequence"/>
</dbReference>
<evidence type="ECO:0000256" key="7">
    <source>
        <dbReference type="RuleBase" id="RU079119"/>
    </source>
</evidence>
<keyword evidence="3 7" id="KW-0812">Transmembrane</keyword>
<dbReference type="GO" id="GO:0016020">
    <property type="term" value="C:membrane"/>
    <property type="evidence" value="ECO:0007669"/>
    <property type="project" value="UniProtKB-SubCell"/>
</dbReference>
<dbReference type="EC" id="2.3.1.225" evidence="7"/>
<accession>A0AAV2YM50</accession>
<keyword evidence="2 7" id="KW-0808">Transferase</keyword>